<proteinExistence type="predicted"/>
<evidence type="ECO:0000313" key="1">
    <source>
        <dbReference type="EMBL" id="POM71576.1"/>
    </source>
</evidence>
<sequence>MRKHRLRETLLQGVPVARQYYHARKRSDESPLEYLYRLNGLGPASRSRMDLRKFDVNTWSISSKLWMIAILQITWPY</sequence>
<dbReference type="Proteomes" id="UP000237271">
    <property type="component" value="Unassembled WGS sequence"/>
</dbReference>
<evidence type="ECO:0000313" key="2">
    <source>
        <dbReference type="Proteomes" id="UP000237271"/>
    </source>
</evidence>
<gene>
    <name evidence="1" type="ORF">PHPALM_11843</name>
</gene>
<reference evidence="1 2" key="1">
    <citation type="journal article" date="2017" name="Genome Biol. Evol.">
        <title>Phytophthora megakarya and P. palmivora, closely related causal agents of cacao black pod rot, underwent increases in genome sizes and gene numbers by different mechanisms.</title>
        <authorList>
            <person name="Ali S.S."/>
            <person name="Shao J."/>
            <person name="Lary D.J."/>
            <person name="Kronmiller B."/>
            <person name="Shen D."/>
            <person name="Strem M.D."/>
            <person name="Amoako-Attah I."/>
            <person name="Akrofi A.Y."/>
            <person name="Begoude B.A."/>
            <person name="Ten Hoopen G.M."/>
            <person name="Coulibaly K."/>
            <person name="Kebe B.I."/>
            <person name="Melnick R.L."/>
            <person name="Guiltinan M.J."/>
            <person name="Tyler B.M."/>
            <person name="Meinhardt L.W."/>
            <person name="Bailey B.A."/>
        </authorList>
    </citation>
    <scope>NUCLEOTIDE SEQUENCE [LARGE SCALE GENOMIC DNA]</scope>
    <source>
        <strain evidence="2">sbr112.9</strain>
    </source>
</reference>
<comment type="caution">
    <text evidence="1">The sequence shown here is derived from an EMBL/GenBank/DDBJ whole genome shotgun (WGS) entry which is preliminary data.</text>
</comment>
<protein>
    <submittedName>
        <fullName evidence="1">Uncharacterized protein</fullName>
    </submittedName>
</protein>
<dbReference type="AlphaFoldDB" id="A0A2P4Y188"/>
<keyword evidence="2" id="KW-1185">Reference proteome</keyword>
<accession>A0A2P4Y188</accession>
<name>A0A2P4Y188_9STRA</name>
<organism evidence="1 2">
    <name type="scientific">Phytophthora palmivora</name>
    <dbReference type="NCBI Taxonomy" id="4796"/>
    <lineage>
        <taxon>Eukaryota</taxon>
        <taxon>Sar</taxon>
        <taxon>Stramenopiles</taxon>
        <taxon>Oomycota</taxon>
        <taxon>Peronosporomycetes</taxon>
        <taxon>Peronosporales</taxon>
        <taxon>Peronosporaceae</taxon>
        <taxon>Phytophthora</taxon>
    </lineage>
</organism>
<dbReference type="EMBL" id="NCKW01006458">
    <property type="protein sequence ID" value="POM71576.1"/>
    <property type="molecule type" value="Genomic_DNA"/>
</dbReference>